<dbReference type="VEuPathDB" id="FungiDB:CC77DRAFT_726745"/>
<dbReference type="OMA" id="AFTHIET"/>
<sequence>MDPMTPKTRSVRVDSLMNSSPIPTVHKTLTLPDLCDDVLLLICNLLKHHHHQQTPWKHLSLTNRRLYHLLTPQLFNTIRITAPLKALDPNTLTPHLHHHVRTLKIDMFGSLWWWCSGAYVSSSDAIDLFTFMRSLLRLERLEVRMMSRSLDIFSTAFTECSSSLSPELFELRGVKTLTVNSSAAFLVTHCPDLETLVLKGKGDGEDCAMEKYTDLESLFETMPPPSLRNDQDSLFKCAEGLRSFDGSASWSLPELTFLTTTFPHLHHLVLRSESYCYRADVASMMRVLGPCLKQLKRLQISKIEYLEMGYRGLWKRAVMECKTEEARRALWEHNEKRRVVAENEVARLAFASLGALKELWVGEQRVARRSQQTNEGVQQSWIWDRRADTVGDYAVVGTMWAKYQKEREDVIERSELGM</sequence>
<dbReference type="GeneID" id="29118522"/>
<dbReference type="EMBL" id="KV441474">
    <property type="protein sequence ID" value="OAG22345.1"/>
    <property type="molecule type" value="Genomic_DNA"/>
</dbReference>
<proteinExistence type="predicted"/>
<dbReference type="InterPro" id="IPR032675">
    <property type="entry name" value="LRR_dom_sf"/>
</dbReference>
<dbReference type="RefSeq" id="XP_018387766.1">
    <property type="nucleotide sequence ID" value="XM_018532928.1"/>
</dbReference>
<reference evidence="1 2" key="1">
    <citation type="submission" date="2016-05" db="EMBL/GenBank/DDBJ databases">
        <title>Comparative analysis of secretome profiles of manganese(II)-oxidizing ascomycete fungi.</title>
        <authorList>
            <consortium name="DOE Joint Genome Institute"/>
            <person name="Zeiner C.A."/>
            <person name="Purvine S.O."/>
            <person name="Zink E.M."/>
            <person name="Wu S."/>
            <person name="Pasa-Tolic L."/>
            <person name="Chaput D.L."/>
            <person name="Haridas S."/>
            <person name="Grigoriev I.V."/>
            <person name="Santelli C.M."/>
            <person name="Hansel C.M."/>
        </authorList>
    </citation>
    <scope>NUCLEOTIDE SEQUENCE [LARGE SCALE GENOMIC DNA]</scope>
    <source>
        <strain evidence="1 2">SRC1lrK2f</strain>
    </source>
</reference>
<keyword evidence="2" id="KW-1185">Reference proteome</keyword>
<evidence type="ECO:0000313" key="1">
    <source>
        <dbReference type="EMBL" id="OAG22345.1"/>
    </source>
</evidence>
<protein>
    <submittedName>
        <fullName evidence="1">Uncharacterized protein</fullName>
    </submittedName>
</protein>
<dbReference type="AlphaFoldDB" id="A0A177DRC4"/>
<name>A0A177DRC4_ALTAL</name>
<dbReference type="KEGG" id="aalt:CC77DRAFT_726745"/>
<dbReference type="Proteomes" id="UP000077248">
    <property type="component" value="Unassembled WGS sequence"/>
</dbReference>
<evidence type="ECO:0000313" key="2">
    <source>
        <dbReference type="Proteomes" id="UP000077248"/>
    </source>
</evidence>
<accession>A0A177DRC4</accession>
<organism evidence="1 2">
    <name type="scientific">Alternaria alternata</name>
    <name type="common">Alternaria rot fungus</name>
    <name type="synonym">Torula alternata</name>
    <dbReference type="NCBI Taxonomy" id="5599"/>
    <lineage>
        <taxon>Eukaryota</taxon>
        <taxon>Fungi</taxon>
        <taxon>Dikarya</taxon>
        <taxon>Ascomycota</taxon>
        <taxon>Pezizomycotina</taxon>
        <taxon>Dothideomycetes</taxon>
        <taxon>Pleosporomycetidae</taxon>
        <taxon>Pleosporales</taxon>
        <taxon>Pleosporineae</taxon>
        <taxon>Pleosporaceae</taxon>
        <taxon>Alternaria</taxon>
        <taxon>Alternaria sect. Alternaria</taxon>
        <taxon>Alternaria alternata complex</taxon>
    </lineage>
</organism>
<dbReference type="Gene3D" id="3.80.10.10">
    <property type="entry name" value="Ribonuclease Inhibitor"/>
    <property type="match status" value="1"/>
</dbReference>
<gene>
    <name evidence="1" type="ORF">CC77DRAFT_726745</name>
</gene>